<sequence length="140" mass="16064">MDIFTALLEKWQARKPKSRDVAAAADTLAGNTASPLSTWAAGLLEPGIPLEVEVEYDSRYGFLHFISFKFHVQEKEIPLILKERIRLGGQRALKPKRTLDENFCPRNETLIMEQELMSWFAIEMKQHEVIKSVDMFLTAL</sequence>
<proteinExistence type="predicted"/>
<keyword evidence="2" id="KW-1185">Reference proteome</keyword>
<name>A0A2P4X2B0_9STRA</name>
<dbReference type="EMBL" id="NCKW01017065">
    <property type="protein sequence ID" value="POM59667.1"/>
    <property type="molecule type" value="Genomic_DNA"/>
</dbReference>
<reference evidence="1 2" key="1">
    <citation type="journal article" date="2017" name="Genome Biol. Evol.">
        <title>Phytophthora megakarya and P. palmivora, closely related causal agents of cacao black pod rot, underwent increases in genome sizes and gene numbers by different mechanisms.</title>
        <authorList>
            <person name="Ali S.S."/>
            <person name="Shao J."/>
            <person name="Lary D.J."/>
            <person name="Kronmiller B."/>
            <person name="Shen D."/>
            <person name="Strem M.D."/>
            <person name="Amoako-Attah I."/>
            <person name="Akrofi A.Y."/>
            <person name="Begoude B.A."/>
            <person name="Ten Hoopen G.M."/>
            <person name="Coulibaly K."/>
            <person name="Kebe B.I."/>
            <person name="Melnick R.L."/>
            <person name="Guiltinan M.J."/>
            <person name="Tyler B.M."/>
            <person name="Meinhardt L.W."/>
            <person name="Bailey B.A."/>
        </authorList>
    </citation>
    <scope>NUCLEOTIDE SEQUENCE [LARGE SCALE GENOMIC DNA]</scope>
    <source>
        <strain evidence="2">sbr112.9</strain>
    </source>
</reference>
<protein>
    <submittedName>
        <fullName evidence="1">Uncharacterized protein</fullName>
    </submittedName>
</protein>
<evidence type="ECO:0000313" key="2">
    <source>
        <dbReference type="Proteomes" id="UP000237271"/>
    </source>
</evidence>
<organism evidence="1 2">
    <name type="scientific">Phytophthora palmivora</name>
    <dbReference type="NCBI Taxonomy" id="4796"/>
    <lineage>
        <taxon>Eukaryota</taxon>
        <taxon>Sar</taxon>
        <taxon>Stramenopiles</taxon>
        <taxon>Oomycota</taxon>
        <taxon>Peronosporomycetes</taxon>
        <taxon>Peronosporales</taxon>
        <taxon>Peronosporaceae</taxon>
        <taxon>Phytophthora</taxon>
    </lineage>
</organism>
<dbReference type="Proteomes" id="UP000237271">
    <property type="component" value="Unassembled WGS sequence"/>
</dbReference>
<comment type="caution">
    <text evidence="1">The sequence shown here is derived from an EMBL/GenBank/DDBJ whole genome shotgun (WGS) entry which is preliminary data.</text>
</comment>
<accession>A0A2P4X2B0</accession>
<evidence type="ECO:0000313" key="1">
    <source>
        <dbReference type="EMBL" id="POM59667.1"/>
    </source>
</evidence>
<dbReference type="AlphaFoldDB" id="A0A2P4X2B0"/>
<gene>
    <name evidence="1" type="ORF">PHPALM_31561</name>
</gene>
<dbReference type="OrthoDB" id="111762at2759"/>